<evidence type="ECO:0000313" key="12">
    <source>
        <dbReference type="Proteomes" id="UP001214553"/>
    </source>
</evidence>
<evidence type="ECO:0000256" key="1">
    <source>
        <dbReference type="ARBA" id="ARBA00006521"/>
    </source>
</evidence>
<keyword evidence="7" id="KW-0408">Iron</keyword>
<dbReference type="SUPFAM" id="SSF52141">
    <property type="entry name" value="Uracil-DNA glycosylase-like"/>
    <property type="match status" value="1"/>
</dbReference>
<dbReference type="Pfam" id="PF03167">
    <property type="entry name" value="UDG"/>
    <property type="match status" value="1"/>
</dbReference>
<dbReference type="PANTHER" id="PTHR33693:SF9">
    <property type="entry name" value="TYPE-4 URACIL-DNA GLYCOSYLASE"/>
    <property type="match status" value="1"/>
</dbReference>
<organism evidence="11 12">
    <name type="scientific">Microbacterium horticulturae</name>
    <dbReference type="NCBI Taxonomy" id="3028316"/>
    <lineage>
        <taxon>Bacteria</taxon>
        <taxon>Bacillati</taxon>
        <taxon>Actinomycetota</taxon>
        <taxon>Actinomycetes</taxon>
        <taxon>Micrococcales</taxon>
        <taxon>Microbacteriaceae</taxon>
        <taxon>Microbacterium</taxon>
    </lineage>
</organism>
<keyword evidence="5" id="KW-0227">DNA damage</keyword>
<proteinExistence type="inferred from homology"/>
<evidence type="ECO:0000259" key="10">
    <source>
        <dbReference type="SMART" id="SM00986"/>
    </source>
</evidence>
<dbReference type="EMBL" id="CP119108">
    <property type="protein sequence ID" value="WEG07674.1"/>
    <property type="molecule type" value="Genomic_DNA"/>
</dbReference>
<evidence type="ECO:0000256" key="9">
    <source>
        <dbReference type="ARBA" id="ARBA00023204"/>
    </source>
</evidence>
<evidence type="ECO:0000256" key="8">
    <source>
        <dbReference type="ARBA" id="ARBA00023014"/>
    </source>
</evidence>
<dbReference type="InterPro" id="IPR051536">
    <property type="entry name" value="UDG_Type-4/5"/>
</dbReference>
<dbReference type="SMART" id="SM00986">
    <property type="entry name" value="UDG"/>
    <property type="match status" value="1"/>
</dbReference>
<keyword evidence="8" id="KW-0411">Iron-sulfur</keyword>
<dbReference type="Gene3D" id="3.40.470.10">
    <property type="entry name" value="Uracil-DNA glycosylase-like domain"/>
    <property type="match status" value="1"/>
</dbReference>
<keyword evidence="12" id="KW-1185">Reference proteome</keyword>
<gene>
    <name evidence="11" type="ORF">PU630_10470</name>
</gene>
<evidence type="ECO:0000256" key="2">
    <source>
        <dbReference type="ARBA" id="ARBA00019403"/>
    </source>
</evidence>
<dbReference type="CDD" id="cd10030">
    <property type="entry name" value="UDG-F4_TTUDGA_SPO1dp_like"/>
    <property type="match status" value="1"/>
</dbReference>
<feature type="domain" description="Uracil-DNA glycosylase-like" evidence="10">
    <location>
        <begin position="43"/>
        <end position="202"/>
    </location>
</feature>
<accession>A0ABY8BU12</accession>
<evidence type="ECO:0000256" key="6">
    <source>
        <dbReference type="ARBA" id="ARBA00022801"/>
    </source>
</evidence>
<evidence type="ECO:0000256" key="4">
    <source>
        <dbReference type="ARBA" id="ARBA00022723"/>
    </source>
</evidence>
<evidence type="ECO:0000256" key="7">
    <source>
        <dbReference type="ARBA" id="ARBA00023004"/>
    </source>
</evidence>
<protein>
    <recommendedName>
        <fullName evidence="2">Type-4 uracil-DNA glycosylase</fullName>
    </recommendedName>
</protein>
<dbReference type="NCBIfam" id="TIGR03914">
    <property type="entry name" value="UDG_fam_dom"/>
    <property type="match status" value="1"/>
</dbReference>
<dbReference type="InterPro" id="IPR005273">
    <property type="entry name" value="Ura-DNA_glyco_family4"/>
</dbReference>
<dbReference type="InterPro" id="IPR005122">
    <property type="entry name" value="Uracil-DNA_glycosylase-like"/>
</dbReference>
<evidence type="ECO:0000313" key="11">
    <source>
        <dbReference type="EMBL" id="WEG07674.1"/>
    </source>
</evidence>
<dbReference type="RefSeq" id="WP_275277013.1">
    <property type="nucleotide sequence ID" value="NZ_CP119108.1"/>
</dbReference>
<comment type="similarity">
    <text evidence="1">Belongs to the uracil-DNA glycosylase (UDG) superfamily. Type 4 (UDGa) family.</text>
</comment>
<dbReference type="Proteomes" id="UP001214553">
    <property type="component" value="Chromosome"/>
</dbReference>
<keyword evidence="3" id="KW-0004">4Fe-4S</keyword>
<keyword evidence="6" id="KW-0378">Hydrolase</keyword>
<keyword evidence="9" id="KW-0234">DNA repair</keyword>
<dbReference type="SMART" id="SM00987">
    <property type="entry name" value="UreE_C"/>
    <property type="match status" value="1"/>
</dbReference>
<sequence>MDDPDRPGAGAWLPATDDIEGLCEAAQSCRGCELWREATQTVFGDGSAPAELMLVGEQPGDREDLAGEPFVGPAGHVLHDALEAAGIRPDSVYTTNAVKHFRFEQRGKRRIHQSPQVAHIRACHPWLEAEVGAVDPRTIVCLGATAARAVLGRTVRIGQERGRMQEAEGRRVMVTAHPSAILRVRDERERASAFDALVADLRAAVA</sequence>
<dbReference type="InterPro" id="IPR036895">
    <property type="entry name" value="Uracil-DNA_glycosylase-like_sf"/>
</dbReference>
<dbReference type="PANTHER" id="PTHR33693">
    <property type="entry name" value="TYPE-5 URACIL-DNA GLYCOSYLASE"/>
    <property type="match status" value="1"/>
</dbReference>
<reference evidence="11 12" key="1">
    <citation type="submission" date="2023-03" db="EMBL/GenBank/DDBJ databases">
        <title>Genome sequence of Microbacterium sp. KACC 23027.</title>
        <authorList>
            <person name="Kim S."/>
            <person name="Heo J."/>
            <person name="Kwon S.-W."/>
        </authorList>
    </citation>
    <scope>NUCLEOTIDE SEQUENCE [LARGE SCALE GENOMIC DNA]</scope>
    <source>
        <strain evidence="11 12">KACC 23027</strain>
    </source>
</reference>
<name>A0ABY8BU12_9MICO</name>
<evidence type="ECO:0000256" key="3">
    <source>
        <dbReference type="ARBA" id="ARBA00022485"/>
    </source>
</evidence>
<keyword evidence="4" id="KW-0479">Metal-binding</keyword>
<dbReference type="NCBIfam" id="TIGR00758">
    <property type="entry name" value="UDG_fam4"/>
    <property type="match status" value="1"/>
</dbReference>
<evidence type="ECO:0000256" key="5">
    <source>
        <dbReference type="ARBA" id="ARBA00022763"/>
    </source>
</evidence>